<protein>
    <recommendedName>
        <fullName evidence="19">Hemagglutinin</fullName>
    </recommendedName>
</protein>
<evidence type="ECO:0000256" key="12">
    <source>
        <dbReference type="SAM" id="MobiDB-lite"/>
    </source>
</evidence>
<feature type="domain" description="Trimeric autotransporter adhesin YadA-like C-terminal membrane anchor" evidence="14">
    <location>
        <begin position="298"/>
        <end position="358"/>
    </location>
</feature>
<proteinExistence type="inferred from homology"/>
<feature type="coiled-coil region" evidence="11">
    <location>
        <begin position="263"/>
        <end position="290"/>
    </location>
</feature>
<keyword evidence="5" id="KW-1134">Transmembrane beta strand</keyword>
<dbReference type="SUPFAM" id="SSF101967">
    <property type="entry name" value="Adhesin YadA, collagen-binding domain"/>
    <property type="match status" value="2"/>
</dbReference>
<evidence type="ECO:0000256" key="3">
    <source>
        <dbReference type="ARBA" id="ARBA00005848"/>
    </source>
</evidence>
<keyword evidence="9" id="KW-0472">Membrane</keyword>
<dbReference type="Gene3D" id="2.20.70.140">
    <property type="match status" value="1"/>
</dbReference>
<evidence type="ECO:0000259" key="15">
    <source>
        <dbReference type="Pfam" id="PF05662"/>
    </source>
</evidence>
<dbReference type="GO" id="GO:0009986">
    <property type="term" value="C:cell surface"/>
    <property type="evidence" value="ECO:0007669"/>
    <property type="project" value="UniProtKB-SubCell"/>
</dbReference>
<evidence type="ECO:0000256" key="4">
    <source>
        <dbReference type="ARBA" id="ARBA00022448"/>
    </source>
</evidence>
<keyword evidence="7 13" id="KW-0732">Signal</keyword>
<evidence type="ECO:0000313" key="16">
    <source>
        <dbReference type="EMBL" id="NEN73511.1"/>
    </source>
</evidence>
<dbReference type="Proteomes" id="UP000471360">
    <property type="component" value="Unassembled WGS sequence"/>
</dbReference>
<dbReference type="Gene3D" id="3.30.1300.30">
    <property type="entry name" value="GSPII I/J protein-like"/>
    <property type="match status" value="1"/>
</dbReference>
<evidence type="ECO:0000259" key="14">
    <source>
        <dbReference type="Pfam" id="PF03895"/>
    </source>
</evidence>
<name>A0A6G4PD66_ECOLX</name>
<evidence type="ECO:0000256" key="11">
    <source>
        <dbReference type="SAM" id="Coils"/>
    </source>
</evidence>
<dbReference type="InterPro" id="IPR045584">
    <property type="entry name" value="Pilin-like"/>
</dbReference>
<keyword evidence="11" id="KW-0175">Coiled coil</keyword>
<dbReference type="InterPro" id="IPR008635">
    <property type="entry name" value="Coiled_stalk_dom"/>
</dbReference>
<evidence type="ECO:0000256" key="1">
    <source>
        <dbReference type="ARBA" id="ARBA00004241"/>
    </source>
</evidence>
<comment type="similarity">
    <text evidence="3">Belongs to the autotransporter-2 (AT-2) (TC 1.B.40) family.</text>
</comment>
<dbReference type="Gene3D" id="2.150.10.10">
    <property type="entry name" value="Serralysin-like metalloprotease, C-terminal"/>
    <property type="match status" value="1"/>
</dbReference>
<dbReference type="Pfam" id="PF05662">
    <property type="entry name" value="YadA_stalk"/>
    <property type="match status" value="2"/>
</dbReference>
<keyword evidence="8" id="KW-0653">Protein transport</keyword>
<dbReference type="InterPro" id="IPR011049">
    <property type="entry name" value="Serralysin-like_metalloprot_C"/>
</dbReference>
<keyword evidence="6" id="KW-0812">Transmembrane</keyword>
<accession>A0A6G4PD66</accession>
<dbReference type="RefSeq" id="WP_077694634.1">
    <property type="nucleotide sequence ID" value="NZ_BFGJ01000005.1"/>
</dbReference>
<feature type="domain" description="Trimeric autotransporter adhesin YadA-like stalk" evidence="15">
    <location>
        <begin position="240"/>
        <end position="278"/>
    </location>
</feature>
<evidence type="ECO:0000256" key="13">
    <source>
        <dbReference type="SAM" id="SignalP"/>
    </source>
</evidence>
<dbReference type="EMBL" id="JAAKCF010000009">
    <property type="protein sequence ID" value="NGI79363.1"/>
    <property type="molecule type" value="Genomic_DNA"/>
</dbReference>
<feature type="compositionally biased region" description="Polar residues" evidence="12">
    <location>
        <begin position="26"/>
        <end position="45"/>
    </location>
</feature>
<comment type="subcellular location">
    <subcellularLocation>
        <location evidence="2">Cell outer membrane</location>
    </subcellularLocation>
    <subcellularLocation>
        <location evidence="1">Cell surface</location>
    </subcellularLocation>
</comment>
<evidence type="ECO:0000256" key="9">
    <source>
        <dbReference type="ARBA" id="ARBA00023136"/>
    </source>
</evidence>
<organism evidence="17">
    <name type="scientific">Escherichia coli</name>
    <dbReference type="NCBI Taxonomy" id="562"/>
    <lineage>
        <taxon>Bacteria</taxon>
        <taxon>Pseudomonadati</taxon>
        <taxon>Pseudomonadota</taxon>
        <taxon>Gammaproteobacteria</taxon>
        <taxon>Enterobacterales</taxon>
        <taxon>Enterobacteriaceae</taxon>
        <taxon>Escherichia</taxon>
    </lineage>
</organism>
<feature type="region of interest" description="Disordered" evidence="12">
    <location>
        <begin position="26"/>
        <end position="55"/>
    </location>
</feature>
<comment type="caution">
    <text evidence="17">The sequence shown here is derived from an EMBL/GenBank/DDBJ whole genome shotgun (WGS) entry which is preliminary data.</text>
</comment>
<evidence type="ECO:0000313" key="17">
    <source>
        <dbReference type="EMBL" id="NGI79363.1"/>
    </source>
</evidence>
<evidence type="ECO:0000313" key="18">
    <source>
        <dbReference type="Proteomes" id="UP000471360"/>
    </source>
</evidence>
<feature type="chain" id="PRO_5036175350" description="Hemagglutinin" evidence="13">
    <location>
        <begin position="19"/>
        <end position="358"/>
    </location>
</feature>
<reference evidence="17" key="1">
    <citation type="submission" date="2020-02" db="EMBL/GenBank/DDBJ databases">
        <title>Complete sequences of Escherichia coli O157 and non-O157 isolates from feces of Canadian feedlot cattle.</title>
        <authorList>
            <person name="Castro V.S."/>
            <person name="Figueiredo E.S."/>
            <person name="Mcallister T."/>
            <person name="King R."/>
            <person name="Reuter T."/>
            <person name="Polo R.O."/>
            <person name="Conte-Junior C.A."/>
            <person name="Stanford K."/>
        </authorList>
    </citation>
    <scope>NUCLEOTIDE SEQUENCE</scope>
    <source>
        <strain evidence="17">CAP26</strain>
    </source>
</reference>
<evidence type="ECO:0000256" key="7">
    <source>
        <dbReference type="ARBA" id="ARBA00022729"/>
    </source>
</evidence>
<evidence type="ECO:0000256" key="8">
    <source>
        <dbReference type="ARBA" id="ARBA00022927"/>
    </source>
</evidence>
<feature type="signal peptide" evidence="13">
    <location>
        <begin position="1"/>
        <end position="18"/>
    </location>
</feature>
<keyword evidence="10" id="KW-0998">Cell outer membrane</keyword>
<sequence length="358" mass="37187">MRQYSIASLIFISLSVNAAHTGATFSQKGGEMSNQASPDGWTISQEGRVGAGNATDKRISIGTESEYTNKSVGYDPFTGKDIDGSQNATISIGNSNYKRQIKNVENGIDDYDAVNVSQLKAVSNSASEAISIVNNANTSINQAVNIANSLNDTVSKGINIGADNGPVVKRELGDTVTVTGDSNIRTKTTSTGVKVALNQNINLGENGSVNTGNTTVNSHGVIINEGPSMTRSGFNAANNRITNVAPGINNTDAVNVGQLNNVVSNVGKSIQNLNNRINHVEKNANAGIAEAMATAGLPQAYLPGKSMMAIGGGSYSGETGYAIGYSTISDNGRWMFKGTGSGNSRGNYGGTLGVGYQW</sequence>
<evidence type="ECO:0000256" key="10">
    <source>
        <dbReference type="ARBA" id="ARBA00023237"/>
    </source>
</evidence>
<evidence type="ECO:0000256" key="5">
    <source>
        <dbReference type="ARBA" id="ARBA00022452"/>
    </source>
</evidence>
<feature type="domain" description="Trimeric autotransporter adhesin YadA-like stalk" evidence="15">
    <location>
        <begin position="100"/>
        <end position="141"/>
    </location>
</feature>
<dbReference type="EMBL" id="JAAGYP010000145">
    <property type="protein sequence ID" value="NEN73511.1"/>
    <property type="molecule type" value="Genomic_DNA"/>
</dbReference>
<gene>
    <name evidence="16" type="ORF">G3W53_26370</name>
    <name evidence="17" type="ORF">G5665_09185</name>
</gene>
<evidence type="ECO:0000256" key="2">
    <source>
        <dbReference type="ARBA" id="ARBA00004442"/>
    </source>
</evidence>
<dbReference type="GO" id="GO:0015031">
    <property type="term" value="P:protein transport"/>
    <property type="evidence" value="ECO:0007669"/>
    <property type="project" value="UniProtKB-KW"/>
</dbReference>
<keyword evidence="4" id="KW-0813">Transport</keyword>
<evidence type="ECO:0008006" key="19">
    <source>
        <dbReference type="Google" id="ProtNLM"/>
    </source>
</evidence>
<dbReference type="GO" id="GO:0009279">
    <property type="term" value="C:cell outer membrane"/>
    <property type="evidence" value="ECO:0007669"/>
    <property type="project" value="UniProtKB-SubCell"/>
</dbReference>
<evidence type="ECO:0000256" key="6">
    <source>
        <dbReference type="ARBA" id="ARBA00022692"/>
    </source>
</evidence>
<reference evidence="16 18" key="2">
    <citation type="submission" date="2020-02" db="EMBL/GenBank/DDBJ databases">
        <authorList>
            <person name="Subbiah M."/>
            <person name="Call D."/>
        </authorList>
    </citation>
    <scope>NUCLEOTIDE SEQUENCE [LARGE SCALE GENOMIC DNA]</scope>
    <source>
        <strain evidence="16 18">8375wB1</strain>
    </source>
</reference>
<dbReference type="AlphaFoldDB" id="A0A6G4PD66"/>
<dbReference type="InterPro" id="IPR005594">
    <property type="entry name" value="YadA_C"/>
</dbReference>
<dbReference type="Pfam" id="PF03895">
    <property type="entry name" value="YadA_anchor"/>
    <property type="match status" value="1"/>
</dbReference>
<dbReference type="SUPFAM" id="SSF54523">
    <property type="entry name" value="Pili subunits"/>
    <property type="match status" value="1"/>
</dbReference>